<feature type="region of interest" description="Disordered" evidence="15">
    <location>
        <begin position="640"/>
        <end position="707"/>
    </location>
</feature>
<evidence type="ECO:0000256" key="14">
    <source>
        <dbReference type="PROSITE-ProRule" id="PRU00560"/>
    </source>
</evidence>
<comment type="catalytic activity">
    <reaction evidence="10">
        <text>Couples ATP hydrolysis with the unwinding of duplex DNA by translocating in the 3'-5' direction.</text>
        <dbReference type="EC" id="5.6.2.4"/>
    </reaction>
</comment>
<dbReference type="Proteomes" id="UP000092952">
    <property type="component" value="Chromosome"/>
</dbReference>
<evidence type="ECO:0000256" key="5">
    <source>
        <dbReference type="ARBA" id="ARBA00022806"/>
    </source>
</evidence>
<dbReference type="GO" id="GO:0043138">
    <property type="term" value="F:3'-5' DNA helicase activity"/>
    <property type="evidence" value="ECO:0007669"/>
    <property type="project" value="UniProtKB-EC"/>
</dbReference>
<dbReference type="CDD" id="cd18807">
    <property type="entry name" value="SF1_C_UvrD"/>
    <property type="match status" value="1"/>
</dbReference>
<keyword evidence="7" id="KW-0238">DNA-binding</keyword>
<feature type="binding site" evidence="14">
    <location>
        <begin position="29"/>
        <end position="36"/>
    </location>
    <ligand>
        <name>ATP</name>
        <dbReference type="ChEBI" id="CHEBI:30616"/>
    </ligand>
</feature>
<evidence type="ECO:0000256" key="15">
    <source>
        <dbReference type="SAM" id="MobiDB-lite"/>
    </source>
</evidence>
<keyword evidence="3" id="KW-0227">DNA damage</keyword>
<dbReference type="InterPro" id="IPR000212">
    <property type="entry name" value="DNA_helicase_UvrD/REP"/>
</dbReference>
<dbReference type="KEGG" id="gbi:PG2T_13275"/>
<dbReference type="PROSITE" id="PS51217">
    <property type="entry name" value="UVRD_HELICASE_CTER"/>
    <property type="match status" value="1"/>
</dbReference>
<dbReference type="InParanoid" id="A0A1B1YVY5"/>
<dbReference type="GO" id="GO:0000725">
    <property type="term" value="P:recombinational repair"/>
    <property type="evidence" value="ECO:0007669"/>
    <property type="project" value="TreeGrafter"/>
</dbReference>
<evidence type="ECO:0000313" key="18">
    <source>
        <dbReference type="EMBL" id="ANX05050.1"/>
    </source>
</evidence>
<evidence type="ECO:0000256" key="4">
    <source>
        <dbReference type="ARBA" id="ARBA00022801"/>
    </source>
</evidence>
<dbReference type="InterPro" id="IPR013986">
    <property type="entry name" value="DExx_box_DNA_helicase_dom_sf"/>
</dbReference>
<dbReference type="InterPro" id="IPR027417">
    <property type="entry name" value="P-loop_NTPase"/>
</dbReference>
<dbReference type="PANTHER" id="PTHR11070">
    <property type="entry name" value="UVRD / RECB / PCRA DNA HELICASE FAMILY MEMBER"/>
    <property type="match status" value="1"/>
</dbReference>
<evidence type="ECO:0000256" key="13">
    <source>
        <dbReference type="ARBA" id="ARBA00048988"/>
    </source>
</evidence>
<dbReference type="SUPFAM" id="SSF52540">
    <property type="entry name" value="P-loop containing nucleoside triphosphate hydrolases"/>
    <property type="match status" value="1"/>
</dbReference>
<evidence type="ECO:0000256" key="12">
    <source>
        <dbReference type="ARBA" id="ARBA00034923"/>
    </source>
</evidence>
<comment type="similarity">
    <text evidence="1">Belongs to the helicase family. UvrD subfamily.</text>
</comment>
<feature type="domain" description="UvrD-like helicase C-terminal" evidence="17">
    <location>
        <begin position="285"/>
        <end position="560"/>
    </location>
</feature>
<keyword evidence="8" id="KW-0234">DNA repair</keyword>
<evidence type="ECO:0000256" key="9">
    <source>
        <dbReference type="ARBA" id="ARBA00023235"/>
    </source>
</evidence>
<evidence type="ECO:0000256" key="8">
    <source>
        <dbReference type="ARBA" id="ARBA00023204"/>
    </source>
</evidence>
<dbReference type="EMBL" id="CP014671">
    <property type="protein sequence ID" value="ANX05050.1"/>
    <property type="molecule type" value="Genomic_DNA"/>
</dbReference>
<dbReference type="Gene3D" id="1.10.486.10">
    <property type="entry name" value="PCRA, domain 4"/>
    <property type="match status" value="1"/>
</dbReference>
<evidence type="ECO:0000256" key="7">
    <source>
        <dbReference type="ARBA" id="ARBA00023125"/>
    </source>
</evidence>
<evidence type="ECO:0000256" key="3">
    <source>
        <dbReference type="ARBA" id="ARBA00022763"/>
    </source>
</evidence>
<keyword evidence="19" id="KW-1185">Reference proteome</keyword>
<keyword evidence="2 14" id="KW-0547">Nucleotide-binding</keyword>
<dbReference type="OrthoDB" id="9806690at2"/>
<proteinExistence type="inferred from homology"/>
<evidence type="ECO:0000256" key="11">
    <source>
        <dbReference type="ARBA" id="ARBA00034808"/>
    </source>
</evidence>
<keyword evidence="9" id="KW-0413">Isomerase</keyword>
<reference evidence="19" key="1">
    <citation type="submission" date="2016-03" db="EMBL/GenBank/DDBJ databases">
        <title>Complete genome sequence of Solimmundus cernigliae, representing a novel lineage of polycyclic aromatic hydrocarbon degraders within the Gammaproteobacteria.</title>
        <authorList>
            <person name="Singleton D.R."/>
            <person name="Dickey A.N."/>
            <person name="Scholl E.H."/>
            <person name="Wright F.A."/>
            <person name="Aitken M.D."/>
        </authorList>
    </citation>
    <scope>NUCLEOTIDE SEQUENCE [LARGE SCALE GENOMIC DNA]</scope>
    <source>
        <strain evidence="19">TR3.2</strain>
    </source>
</reference>
<dbReference type="GO" id="GO:0016887">
    <property type="term" value="F:ATP hydrolysis activity"/>
    <property type="evidence" value="ECO:0007669"/>
    <property type="project" value="RHEA"/>
</dbReference>
<evidence type="ECO:0000256" key="10">
    <source>
        <dbReference type="ARBA" id="ARBA00034617"/>
    </source>
</evidence>
<evidence type="ECO:0000256" key="1">
    <source>
        <dbReference type="ARBA" id="ARBA00009922"/>
    </source>
</evidence>
<dbReference type="Pfam" id="PF00580">
    <property type="entry name" value="UvrD-helicase"/>
    <property type="match status" value="1"/>
</dbReference>
<dbReference type="Gene3D" id="1.10.10.160">
    <property type="match status" value="1"/>
</dbReference>
<dbReference type="FunCoup" id="A0A1B1YVY5">
    <property type="interactions" value="418"/>
</dbReference>
<dbReference type="GO" id="GO:0005524">
    <property type="term" value="F:ATP binding"/>
    <property type="evidence" value="ECO:0007669"/>
    <property type="project" value="UniProtKB-UniRule"/>
</dbReference>
<dbReference type="Pfam" id="PF21196">
    <property type="entry name" value="PcrA_UvrD_tudor"/>
    <property type="match status" value="1"/>
</dbReference>
<dbReference type="InterPro" id="IPR014017">
    <property type="entry name" value="DNA_helicase_UvrD-like_C"/>
</dbReference>
<dbReference type="GO" id="GO:0003677">
    <property type="term" value="F:DNA binding"/>
    <property type="evidence" value="ECO:0007669"/>
    <property type="project" value="UniProtKB-KW"/>
</dbReference>
<dbReference type="GO" id="GO:0033202">
    <property type="term" value="C:DNA helicase complex"/>
    <property type="evidence" value="ECO:0007669"/>
    <property type="project" value="TreeGrafter"/>
</dbReference>
<dbReference type="STRING" id="1810504.PG2T_13275"/>
<dbReference type="CDD" id="cd17932">
    <property type="entry name" value="DEXQc_UvrD"/>
    <property type="match status" value="1"/>
</dbReference>
<dbReference type="PANTHER" id="PTHR11070:SF2">
    <property type="entry name" value="ATP-DEPENDENT DNA HELICASE SRS2"/>
    <property type="match status" value="1"/>
</dbReference>
<protein>
    <recommendedName>
        <fullName evidence="11">DNA 3'-5' helicase</fullName>
        <ecNumber evidence="11">5.6.2.4</ecNumber>
    </recommendedName>
    <alternativeName>
        <fullName evidence="12">DNA 3'-5' helicase II</fullName>
    </alternativeName>
</protein>
<sequence>MSLERQIERLNPPQREAVTAPGQTALVLAGAGSGKTRVLTHRIAWLIEVERAAPLEILAVTFTNKAAAEMRERIGQLVPLPPRGMWVGTFHGIAHRLLRAHWRDAGLSETFQILDSDDQQRLIKRLLKELGDETLKPAQVAAFINARKDEGQRARHVDTQGFADRAVLAELYRRYEAACERGGMVDFGELLLRSNELWVQQPVLRDHYRRRFRHILVDEFQDTNALQYAWLRNLAGPDTSLFAVGDDDQAIYGWRGAKVENMREFERQFPNVKVVRLEQNYRSTGTILAAANALIAHNRERLGKNLWSDAGSGEPIRLYAAYNEQDEARFVVEQIEAWTAAGNPRSEAAILYRSNAQSRAFEEALMVRRIKYRVYGGQRFFDRAEIRDALAYLRLIANPADDTAFERVINQPPRGIGDKTLDTLRGEARASGLPMWEVLTRLLQGGGLTGRTAAALGGFAQLIQSLRAACQGQPLMDQALMAIRDSGLKEHHAKDVDGRGEGRVENLDELVNAASLFVNEEEDLDELTAFLSHAALEAGDAQGEAGADCVQLMTLHSAKGLEFRQVFLVGVEEGLFPSQRSIDDPARLEEERRLCYVGLTRARERLCVSYAESRRIHGETRPAMASRFIEEIPAEHLTEVRLRGTVDRPMSTRPSGGFERGSYGHGGSRSDWSPGRRDGGRADLQPPPRRVSAWNDPPKAPDSDSGLWVGQRVRHGKFGEGVITDLEGQGPRTRVQVKFAGAGSKWLMLDMAGLTPA</sequence>
<dbReference type="FunFam" id="3.40.50.300:FF:001201">
    <property type="entry name" value="ATP-dependent DNA helicase UvrD2"/>
    <property type="match status" value="1"/>
</dbReference>
<evidence type="ECO:0000256" key="2">
    <source>
        <dbReference type="ARBA" id="ARBA00022741"/>
    </source>
</evidence>
<dbReference type="InterPro" id="IPR014016">
    <property type="entry name" value="UvrD-like_ATP-bd"/>
</dbReference>
<keyword evidence="4 14" id="KW-0378">Hydrolase</keyword>
<keyword evidence="6 14" id="KW-0067">ATP-binding</keyword>
<name>A0A1B1YVY5_9GAMM</name>
<organism evidence="18 19">
    <name type="scientific">Immundisolibacter cernigliae</name>
    <dbReference type="NCBI Taxonomy" id="1810504"/>
    <lineage>
        <taxon>Bacteria</taxon>
        <taxon>Pseudomonadati</taxon>
        <taxon>Pseudomonadota</taxon>
        <taxon>Gammaproteobacteria</taxon>
        <taxon>Immundisolibacterales</taxon>
        <taxon>Immundisolibacteraceae</taxon>
        <taxon>Immundisolibacter</taxon>
    </lineage>
</organism>
<feature type="domain" description="UvrD-like helicase ATP-binding" evidence="16">
    <location>
        <begin position="8"/>
        <end position="284"/>
    </location>
</feature>
<dbReference type="PROSITE" id="PS51198">
    <property type="entry name" value="UVRD_HELICASE_ATP_BIND"/>
    <property type="match status" value="1"/>
</dbReference>
<evidence type="ECO:0000313" key="19">
    <source>
        <dbReference type="Proteomes" id="UP000092952"/>
    </source>
</evidence>
<dbReference type="AlphaFoldDB" id="A0A1B1YVY5"/>
<dbReference type="Gene3D" id="3.40.50.300">
    <property type="entry name" value="P-loop containing nucleotide triphosphate hydrolases"/>
    <property type="match status" value="2"/>
</dbReference>
<dbReference type="GO" id="GO:0005829">
    <property type="term" value="C:cytosol"/>
    <property type="evidence" value="ECO:0007669"/>
    <property type="project" value="TreeGrafter"/>
</dbReference>
<dbReference type="EC" id="5.6.2.4" evidence="11"/>
<comment type="catalytic activity">
    <reaction evidence="13">
        <text>ATP + H2O = ADP + phosphate + H(+)</text>
        <dbReference type="Rhea" id="RHEA:13065"/>
        <dbReference type="ChEBI" id="CHEBI:15377"/>
        <dbReference type="ChEBI" id="CHEBI:15378"/>
        <dbReference type="ChEBI" id="CHEBI:30616"/>
        <dbReference type="ChEBI" id="CHEBI:43474"/>
        <dbReference type="ChEBI" id="CHEBI:456216"/>
        <dbReference type="EC" id="5.6.2.4"/>
    </reaction>
</comment>
<keyword evidence="5 14" id="KW-0347">Helicase</keyword>
<evidence type="ECO:0000256" key="6">
    <source>
        <dbReference type="ARBA" id="ARBA00022840"/>
    </source>
</evidence>
<evidence type="ECO:0000259" key="17">
    <source>
        <dbReference type="PROSITE" id="PS51217"/>
    </source>
</evidence>
<evidence type="ECO:0000259" key="16">
    <source>
        <dbReference type="PROSITE" id="PS51198"/>
    </source>
</evidence>
<dbReference type="Pfam" id="PF13361">
    <property type="entry name" value="UvrD_C"/>
    <property type="match status" value="2"/>
</dbReference>
<accession>A0A1B1YVY5</accession>
<dbReference type="NCBIfam" id="NF008743">
    <property type="entry name" value="PRK11773.1"/>
    <property type="match status" value="1"/>
</dbReference>
<gene>
    <name evidence="18" type="ORF">PG2T_13275</name>
</gene>